<evidence type="ECO:0000313" key="5">
    <source>
        <dbReference type="Proteomes" id="UP000631418"/>
    </source>
</evidence>
<dbReference type="AlphaFoldDB" id="A0AAE2V1R2"/>
<dbReference type="GO" id="GO:0016758">
    <property type="term" value="F:hexosyltransferase activity"/>
    <property type="evidence" value="ECO:0007669"/>
    <property type="project" value="UniProtKB-ARBA"/>
</dbReference>
<evidence type="ECO:0000313" key="3">
    <source>
        <dbReference type="EMBL" id="MBC2475791.1"/>
    </source>
</evidence>
<dbReference type="Proteomes" id="UP000631418">
    <property type="component" value="Unassembled WGS sequence"/>
</dbReference>
<name>A0AAE2V1R2_CLOBE</name>
<dbReference type="Gene3D" id="3.90.550.10">
    <property type="entry name" value="Spore Coat Polysaccharide Biosynthesis Protein SpsA, Chain A"/>
    <property type="match status" value="2"/>
</dbReference>
<dbReference type="InterPro" id="IPR001173">
    <property type="entry name" value="Glyco_trans_2-like"/>
</dbReference>
<reference evidence="3" key="3">
    <citation type="journal article" date="2022" name="Nat. Biotechnol.">
        <title>Carbon-negative production of acetone and isopropanol by gas fermentation at industrial pilot scale.</title>
        <authorList>
            <person name="Liew F.E."/>
            <person name="Nogle R."/>
            <person name="Abdalla T."/>
            <person name="Rasor B.J."/>
            <person name="Canter C."/>
            <person name="Jensen R.O."/>
            <person name="Wang L."/>
            <person name="Strutz J."/>
            <person name="Chirania P."/>
            <person name="De Tissera S."/>
            <person name="Mueller A.P."/>
            <person name="Ruan Z."/>
            <person name="Gao A."/>
            <person name="Tran L."/>
            <person name="Engle N.L."/>
            <person name="Bromley J.C."/>
            <person name="Daniell J."/>
            <person name="Conrado R."/>
            <person name="Tschaplinski T.J."/>
            <person name="Giannone R.J."/>
            <person name="Hettich R.L."/>
            <person name="Karim A.S."/>
            <person name="Simpson S.D."/>
            <person name="Brown S.D."/>
            <person name="Leang C."/>
            <person name="Jewett M.C."/>
            <person name="Kopke M."/>
        </authorList>
    </citation>
    <scope>NUCLEOTIDE SEQUENCE</scope>
    <source>
        <strain evidence="3">DJ015</strain>
    </source>
</reference>
<dbReference type="PANTHER" id="PTHR22916">
    <property type="entry name" value="GLYCOSYLTRANSFERASE"/>
    <property type="match status" value="1"/>
</dbReference>
<sequence>MVININENKIAFITCVDDEASYERSLSYVNKLPVPSGIEIEIIAIRNAKSIASAYNEAIQKSDSKYKVYLHQDVYIQNSNFINEILNIFKKDSNIGLIGMVGAKIIPVSGIWWEDSKKVGKVYDSHSGTMDLLIFNEINDLYSEVKGIDGFMMITQYDLLWIEDIFDGWHFYDASQSIEFIKKGFKVVVPNQKFPWCIHDCGIVNTTNGFEEYRNKFLDTYSKDIFPLVSILIPAYNQTKYLKSALDSALNQTYRNTEIIICDDSTTNDVQALIEQYMLKNNKIKYFNNGGPLGHRGKLNVNKCFRESSGEYINYLLHDDLWDFNKIAKMIDYFLYDDTLSLVTSYRKMIDENGNYYNDNFRTVCQYSYDTLLTGEEAGKKLLLSMINYIGELTTAMFKRKALEFDCENHNLIDYDKYQIYCLGDISLWLKLLQKGNMMYISEPLSNFRIHNSQSIQDTTLAFWASLDFFKLIISSYEDGFFLKDKRELLQSLLAWYKEYNGDLIRFIEQYNNEAENNEEVMKLKDEYIRCYTKFINILLE</sequence>
<dbReference type="GeneID" id="66345519"/>
<evidence type="ECO:0000313" key="4">
    <source>
        <dbReference type="EMBL" id="MBF7810623.1"/>
    </source>
</evidence>
<reference evidence="4" key="2">
    <citation type="submission" date="2020-11" db="EMBL/GenBank/DDBJ databases">
        <authorList>
            <person name="Thieme N."/>
            <person name="Liebl W."/>
            <person name="Zverlov V."/>
        </authorList>
    </citation>
    <scope>NUCLEOTIDE SEQUENCE</scope>
    <source>
        <strain evidence="4">NT08</strain>
    </source>
</reference>
<dbReference type="InterPro" id="IPR029044">
    <property type="entry name" value="Nucleotide-diphossugar_trans"/>
</dbReference>
<dbReference type="OMA" id="NTEIIIC"/>
<dbReference type="RefSeq" id="WP_012058802.1">
    <property type="nucleotide sequence ID" value="NZ_BKAK01000043.1"/>
</dbReference>
<gene>
    <name evidence="3" type="ORF">HGI39_14015</name>
    <name evidence="4" type="ORF">IS491_18560</name>
</gene>
<proteinExistence type="predicted"/>
<dbReference type="Proteomes" id="UP001194098">
    <property type="component" value="Unassembled WGS sequence"/>
</dbReference>
<accession>A0AAE2V1R2</accession>
<feature type="domain" description="Streptomycin biosynthesis protein StrF" evidence="2">
    <location>
        <begin position="11"/>
        <end position="221"/>
    </location>
</feature>
<dbReference type="EMBL" id="JABAGV010000035">
    <property type="protein sequence ID" value="MBC2475791.1"/>
    <property type="molecule type" value="Genomic_DNA"/>
</dbReference>
<reference evidence="3" key="1">
    <citation type="submission" date="2020-04" db="EMBL/GenBank/DDBJ databases">
        <authorList>
            <person name="Brown S."/>
        </authorList>
    </citation>
    <scope>NUCLEOTIDE SEQUENCE</scope>
    <source>
        <strain evidence="3">DJ015</strain>
    </source>
</reference>
<comment type="caution">
    <text evidence="4">The sequence shown here is derived from an EMBL/GenBank/DDBJ whole genome shotgun (WGS) entry which is preliminary data.</text>
</comment>
<dbReference type="SUPFAM" id="SSF53448">
    <property type="entry name" value="Nucleotide-diphospho-sugar transferases"/>
    <property type="match status" value="2"/>
</dbReference>
<organism evidence="4 5">
    <name type="scientific">Clostridium beijerinckii</name>
    <name type="common">Clostridium MP</name>
    <dbReference type="NCBI Taxonomy" id="1520"/>
    <lineage>
        <taxon>Bacteria</taxon>
        <taxon>Bacillati</taxon>
        <taxon>Bacillota</taxon>
        <taxon>Clostridia</taxon>
        <taxon>Eubacteriales</taxon>
        <taxon>Clostridiaceae</taxon>
        <taxon>Clostridium</taxon>
    </lineage>
</organism>
<dbReference type="InterPro" id="IPR059123">
    <property type="entry name" value="StrF_dom"/>
</dbReference>
<dbReference type="EMBL" id="JADOEF010000001">
    <property type="protein sequence ID" value="MBF7810623.1"/>
    <property type="molecule type" value="Genomic_DNA"/>
</dbReference>
<protein>
    <submittedName>
        <fullName evidence="4">Glycosyltransferase</fullName>
    </submittedName>
</protein>
<dbReference type="Pfam" id="PF13712">
    <property type="entry name" value="Glyco_tranf_2_5"/>
    <property type="match status" value="1"/>
</dbReference>
<dbReference type="Pfam" id="PF00535">
    <property type="entry name" value="Glycos_transf_2"/>
    <property type="match status" value="1"/>
</dbReference>
<evidence type="ECO:0000259" key="2">
    <source>
        <dbReference type="Pfam" id="PF13712"/>
    </source>
</evidence>
<feature type="domain" description="Glycosyltransferase 2-like" evidence="1">
    <location>
        <begin position="230"/>
        <end position="403"/>
    </location>
</feature>
<evidence type="ECO:0000259" key="1">
    <source>
        <dbReference type="Pfam" id="PF00535"/>
    </source>
</evidence>
<dbReference type="PANTHER" id="PTHR22916:SF3">
    <property type="entry name" value="UDP-GLCNAC:BETAGAL BETA-1,3-N-ACETYLGLUCOSAMINYLTRANSFERASE-LIKE PROTEIN 1"/>
    <property type="match status" value="1"/>
</dbReference>